<evidence type="ECO:0000256" key="7">
    <source>
        <dbReference type="SAM" id="MobiDB-lite"/>
    </source>
</evidence>
<evidence type="ECO:0000256" key="6">
    <source>
        <dbReference type="ARBA" id="ARBA00023242"/>
    </source>
</evidence>
<dbReference type="InterPro" id="IPR009044">
    <property type="entry name" value="ssDNA-bd_transcriptional_reg"/>
</dbReference>
<dbReference type="GO" id="GO:0005634">
    <property type="term" value="C:nucleus"/>
    <property type="evidence" value="ECO:0007669"/>
    <property type="project" value="UniProtKB-SubCell"/>
</dbReference>
<gene>
    <name evidence="9" type="ORF">BCR35DRAFT_300488</name>
</gene>
<evidence type="ECO:0000256" key="1">
    <source>
        <dbReference type="ARBA" id="ARBA00004123"/>
    </source>
</evidence>
<feature type="compositionally biased region" description="Basic and acidic residues" evidence="7">
    <location>
        <begin position="56"/>
        <end position="67"/>
    </location>
</feature>
<dbReference type="OrthoDB" id="2505440at2759"/>
<dbReference type="Pfam" id="PF02229">
    <property type="entry name" value="PC4"/>
    <property type="match status" value="1"/>
</dbReference>
<evidence type="ECO:0000259" key="8">
    <source>
        <dbReference type="Pfam" id="PF02229"/>
    </source>
</evidence>
<dbReference type="AlphaFoldDB" id="A0A1Y2FZ43"/>
<comment type="caution">
    <text evidence="9">The sequence shown here is derived from an EMBL/GenBank/DDBJ whole genome shotgun (WGS) entry which is preliminary data.</text>
</comment>
<evidence type="ECO:0000256" key="5">
    <source>
        <dbReference type="ARBA" id="ARBA00023163"/>
    </source>
</evidence>
<keyword evidence="10" id="KW-1185">Reference proteome</keyword>
<dbReference type="InterPro" id="IPR003173">
    <property type="entry name" value="PC4_C"/>
</dbReference>
<dbReference type="SUPFAM" id="SSF54447">
    <property type="entry name" value="ssDNA-binding transcriptional regulator domain"/>
    <property type="match status" value="1"/>
</dbReference>
<dbReference type="GO" id="GO:0003677">
    <property type="term" value="F:DNA binding"/>
    <property type="evidence" value="ECO:0007669"/>
    <property type="project" value="UniProtKB-KW"/>
</dbReference>
<comment type="similarity">
    <text evidence="2">Belongs to the transcriptional coactivator PC4 family.</text>
</comment>
<dbReference type="EMBL" id="MCGR01000006">
    <property type="protein sequence ID" value="ORY89344.1"/>
    <property type="molecule type" value="Genomic_DNA"/>
</dbReference>
<dbReference type="InterPro" id="IPR045125">
    <property type="entry name" value="Sub1/Tcp4-like"/>
</dbReference>
<keyword evidence="4" id="KW-0238">DNA-binding</keyword>
<evidence type="ECO:0000256" key="4">
    <source>
        <dbReference type="ARBA" id="ARBA00023125"/>
    </source>
</evidence>
<keyword evidence="5" id="KW-0804">Transcription</keyword>
<organism evidence="9 10">
    <name type="scientific">Leucosporidium creatinivorum</name>
    <dbReference type="NCBI Taxonomy" id="106004"/>
    <lineage>
        <taxon>Eukaryota</taxon>
        <taxon>Fungi</taxon>
        <taxon>Dikarya</taxon>
        <taxon>Basidiomycota</taxon>
        <taxon>Pucciniomycotina</taxon>
        <taxon>Microbotryomycetes</taxon>
        <taxon>Leucosporidiales</taxon>
        <taxon>Leucosporidium</taxon>
    </lineage>
</organism>
<evidence type="ECO:0000313" key="9">
    <source>
        <dbReference type="EMBL" id="ORY89344.1"/>
    </source>
</evidence>
<protein>
    <submittedName>
        <fullName evidence="9">Transcriptional Coactivator p15-domain-containing protein</fullName>
    </submittedName>
</protein>
<keyword evidence="6" id="KW-0539">Nucleus</keyword>
<evidence type="ECO:0000313" key="10">
    <source>
        <dbReference type="Proteomes" id="UP000193467"/>
    </source>
</evidence>
<dbReference type="PANTHER" id="PTHR13215">
    <property type="entry name" value="RNA POLYMERASE II TRANSCRIPTIONAL COACTIVATOR"/>
    <property type="match status" value="1"/>
</dbReference>
<evidence type="ECO:0000256" key="3">
    <source>
        <dbReference type="ARBA" id="ARBA00023015"/>
    </source>
</evidence>
<feature type="domain" description="Transcriptional coactivator p15 (PC4) C-terminal" evidence="8">
    <location>
        <begin position="68"/>
        <end position="118"/>
    </location>
</feature>
<dbReference type="GO" id="GO:0003713">
    <property type="term" value="F:transcription coactivator activity"/>
    <property type="evidence" value="ECO:0007669"/>
    <property type="project" value="InterPro"/>
</dbReference>
<feature type="region of interest" description="Disordered" evidence="7">
    <location>
        <begin position="1"/>
        <end position="70"/>
    </location>
</feature>
<dbReference type="FunCoup" id="A0A1Y2FZ43">
    <property type="interactions" value="170"/>
</dbReference>
<keyword evidence="3" id="KW-0805">Transcription regulation</keyword>
<evidence type="ECO:0000256" key="2">
    <source>
        <dbReference type="ARBA" id="ARBA00009001"/>
    </source>
</evidence>
<feature type="compositionally biased region" description="Acidic residues" evidence="7">
    <location>
        <begin position="42"/>
        <end position="55"/>
    </location>
</feature>
<proteinExistence type="inferred from homology"/>
<dbReference type="STRING" id="106004.A0A1Y2FZ43"/>
<dbReference type="GO" id="GO:0060261">
    <property type="term" value="P:positive regulation of transcription initiation by RNA polymerase II"/>
    <property type="evidence" value="ECO:0007669"/>
    <property type="project" value="InterPro"/>
</dbReference>
<name>A0A1Y2FZ43_9BASI</name>
<dbReference type="Gene3D" id="2.30.31.10">
    <property type="entry name" value="Transcriptional Coactivator Pc4, Chain A"/>
    <property type="match status" value="1"/>
</dbReference>
<dbReference type="InParanoid" id="A0A1Y2FZ43"/>
<dbReference type="Proteomes" id="UP000193467">
    <property type="component" value="Unassembled WGS sequence"/>
</dbReference>
<reference evidence="9 10" key="1">
    <citation type="submission" date="2016-07" db="EMBL/GenBank/DDBJ databases">
        <title>Pervasive Adenine N6-methylation of Active Genes in Fungi.</title>
        <authorList>
            <consortium name="DOE Joint Genome Institute"/>
            <person name="Mondo S.J."/>
            <person name="Dannebaum R.O."/>
            <person name="Kuo R.C."/>
            <person name="Labutti K."/>
            <person name="Haridas S."/>
            <person name="Kuo A."/>
            <person name="Salamov A."/>
            <person name="Ahrendt S.R."/>
            <person name="Lipzen A."/>
            <person name="Sullivan W."/>
            <person name="Andreopoulos W.B."/>
            <person name="Clum A."/>
            <person name="Lindquist E."/>
            <person name="Daum C."/>
            <person name="Ramamoorthy G.K."/>
            <person name="Gryganskyi A."/>
            <person name="Culley D."/>
            <person name="Magnuson J.K."/>
            <person name="James T.Y."/>
            <person name="O'Malley M.A."/>
            <person name="Stajich J.E."/>
            <person name="Spatafora J.W."/>
            <person name="Visel A."/>
            <person name="Grigoriev I.V."/>
        </authorList>
    </citation>
    <scope>NUCLEOTIDE SEQUENCE [LARGE SCALE GENOMIC DNA]</scope>
    <source>
        <strain evidence="9 10">62-1032</strain>
    </source>
</reference>
<accession>A0A1Y2FZ43</accession>
<comment type="subcellular location">
    <subcellularLocation>
        <location evidence="1">Nucleus</location>
    </subcellularLocation>
</comment>
<sequence length="131" mass="14922">MVDKRKKDVPLSQEYVNDSDDSASDKKPTVKKSKKVKKEPTPEQEDSDSDSEEEEKMSTNDEGDRFLRLSNNRRVTVRQFKGKTLVDIRETYEKDGKDGLPGKKGISLNAEQFQKLKQSMGLIDEAIKALK</sequence>